<protein>
    <submittedName>
        <fullName evidence="5">Helix-turn-helix transcriptional regulator</fullName>
    </submittedName>
</protein>
<reference evidence="5" key="2">
    <citation type="submission" date="2021-04" db="EMBL/GenBank/DDBJ databases">
        <authorList>
            <person name="Gilroy R."/>
        </authorList>
    </citation>
    <scope>NUCLEOTIDE SEQUENCE</scope>
    <source>
        <strain evidence="5">ChiBcec15-3976</strain>
    </source>
</reference>
<name>A0A9D2U6T0_9FIRM</name>
<evidence type="ECO:0000256" key="1">
    <source>
        <dbReference type="ARBA" id="ARBA00023015"/>
    </source>
</evidence>
<feature type="domain" description="HTH araC/xylS-type" evidence="4">
    <location>
        <begin position="92"/>
        <end position="191"/>
    </location>
</feature>
<evidence type="ECO:0000259" key="4">
    <source>
        <dbReference type="PROSITE" id="PS01124"/>
    </source>
</evidence>
<reference evidence="5" key="1">
    <citation type="journal article" date="2021" name="PeerJ">
        <title>Extensive microbial diversity within the chicken gut microbiome revealed by metagenomics and culture.</title>
        <authorList>
            <person name="Gilroy R."/>
            <person name="Ravi A."/>
            <person name="Getino M."/>
            <person name="Pursley I."/>
            <person name="Horton D.L."/>
            <person name="Alikhan N.F."/>
            <person name="Baker D."/>
            <person name="Gharbi K."/>
            <person name="Hall N."/>
            <person name="Watson M."/>
            <person name="Adriaenssens E.M."/>
            <person name="Foster-Nyarko E."/>
            <person name="Jarju S."/>
            <person name="Secka A."/>
            <person name="Antonio M."/>
            <person name="Oren A."/>
            <person name="Chaudhuri R.R."/>
            <person name="La Ragione R."/>
            <person name="Hildebrand F."/>
            <person name="Pallen M.J."/>
        </authorList>
    </citation>
    <scope>NUCLEOTIDE SEQUENCE</scope>
    <source>
        <strain evidence="5">ChiBcec15-3976</strain>
    </source>
</reference>
<dbReference type="PROSITE" id="PS01124">
    <property type="entry name" value="HTH_ARAC_FAMILY_2"/>
    <property type="match status" value="1"/>
</dbReference>
<dbReference type="GO" id="GO:0043565">
    <property type="term" value="F:sequence-specific DNA binding"/>
    <property type="evidence" value="ECO:0007669"/>
    <property type="project" value="InterPro"/>
</dbReference>
<dbReference type="SUPFAM" id="SSF46689">
    <property type="entry name" value="Homeodomain-like"/>
    <property type="match status" value="1"/>
</dbReference>
<keyword evidence="3" id="KW-0804">Transcription</keyword>
<dbReference type="PROSITE" id="PS00041">
    <property type="entry name" value="HTH_ARAC_FAMILY_1"/>
    <property type="match status" value="1"/>
</dbReference>
<sequence>MPGPLPAWRLYSHLSRKHSALNSLILRRPEHRSGYIFYPLIQNRRFQVLLSSILQTYSAGRFRETPELERLFILMFDELSATDEYSMKGPNEETVRLISALHAGCLRSPDDIAAEAGLTADGISEHIREYCGREAGAILREERMKHAAELLANKTTNLYRIAAECGYENITAFSDDFRYYYGTSPEEYREQLI</sequence>
<dbReference type="PANTHER" id="PTHR43280">
    <property type="entry name" value="ARAC-FAMILY TRANSCRIPTIONAL REGULATOR"/>
    <property type="match status" value="1"/>
</dbReference>
<keyword evidence="2" id="KW-0238">DNA-binding</keyword>
<dbReference type="Pfam" id="PF12833">
    <property type="entry name" value="HTH_18"/>
    <property type="match status" value="1"/>
</dbReference>
<dbReference type="GO" id="GO:0003700">
    <property type="term" value="F:DNA-binding transcription factor activity"/>
    <property type="evidence" value="ECO:0007669"/>
    <property type="project" value="InterPro"/>
</dbReference>
<dbReference type="InterPro" id="IPR018060">
    <property type="entry name" value="HTH_AraC"/>
</dbReference>
<evidence type="ECO:0000313" key="5">
    <source>
        <dbReference type="EMBL" id="HJD41837.1"/>
    </source>
</evidence>
<dbReference type="PANTHER" id="PTHR43280:SF2">
    <property type="entry name" value="HTH-TYPE TRANSCRIPTIONAL REGULATOR EXSA"/>
    <property type="match status" value="1"/>
</dbReference>
<dbReference type="Proteomes" id="UP000823909">
    <property type="component" value="Unassembled WGS sequence"/>
</dbReference>
<evidence type="ECO:0000256" key="3">
    <source>
        <dbReference type="ARBA" id="ARBA00023163"/>
    </source>
</evidence>
<dbReference type="EMBL" id="DWUU01000018">
    <property type="protein sequence ID" value="HJD41837.1"/>
    <property type="molecule type" value="Genomic_DNA"/>
</dbReference>
<proteinExistence type="predicted"/>
<comment type="caution">
    <text evidence="5">The sequence shown here is derived from an EMBL/GenBank/DDBJ whole genome shotgun (WGS) entry which is preliminary data.</text>
</comment>
<keyword evidence="1" id="KW-0805">Transcription regulation</keyword>
<accession>A0A9D2U6T0</accession>
<dbReference type="Gene3D" id="1.10.10.60">
    <property type="entry name" value="Homeodomain-like"/>
    <property type="match status" value="1"/>
</dbReference>
<dbReference type="InterPro" id="IPR009057">
    <property type="entry name" value="Homeodomain-like_sf"/>
</dbReference>
<dbReference type="SMART" id="SM00342">
    <property type="entry name" value="HTH_ARAC"/>
    <property type="match status" value="1"/>
</dbReference>
<gene>
    <name evidence="5" type="ORF">H9910_02345</name>
</gene>
<dbReference type="InterPro" id="IPR018062">
    <property type="entry name" value="HTH_AraC-typ_CS"/>
</dbReference>
<evidence type="ECO:0000256" key="2">
    <source>
        <dbReference type="ARBA" id="ARBA00023125"/>
    </source>
</evidence>
<evidence type="ECO:0000313" key="6">
    <source>
        <dbReference type="Proteomes" id="UP000823909"/>
    </source>
</evidence>
<dbReference type="AlphaFoldDB" id="A0A9D2U6T0"/>
<organism evidence="5 6">
    <name type="scientific">Candidatus Mediterraneibacter quadrami</name>
    <dbReference type="NCBI Taxonomy" id="2838684"/>
    <lineage>
        <taxon>Bacteria</taxon>
        <taxon>Bacillati</taxon>
        <taxon>Bacillota</taxon>
        <taxon>Clostridia</taxon>
        <taxon>Lachnospirales</taxon>
        <taxon>Lachnospiraceae</taxon>
        <taxon>Mediterraneibacter</taxon>
    </lineage>
</organism>